<dbReference type="OMA" id="CWAAIEV"/>
<feature type="compositionally biased region" description="Polar residues" evidence="9">
    <location>
        <begin position="883"/>
        <end position="901"/>
    </location>
</feature>
<dbReference type="GO" id="GO:1990456">
    <property type="term" value="P:mitochondrion-endoplasmic reticulum membrane tethering"/>
    <property type="evidence" value="ECO:0007669"/>
    <property type="project" value="TreeGrafter"/>
</dbReference>
<evidence type="ECO:0000313" key="12">
    <source>
        <dbReference type="EMBL" id="ELU38761.1"/>
    </source>
</evidence>
<dbReference type="GO" id="GO:0008289">
    <property type="term" value="F:lipid binding"/>
    <property type="evidence" value="ECO:0007669"/>
    <property type="project" value="UniProtKB-KW"/>
</dbReference>
<organism evidence="12 13">
    <name type="scientific">Thanatephorus cucumeris (strain AG1-IA)</name>
    <name type="common">Rice sheath blight fungus</name>
    <name type="synonym">Rhizoctonia solani</name>
    <dbReference type="NCBI Taxonomy" id="983506"/>
    <lineage>
        <taxon>Eukaryota</taxon>
        <taxon>Fungi</taxon>
        <taxon>Dikarya</taxon>
        <taxon>Basidiomycota</taxon>
        <taxon>Agaricomycotina</taxon>
        <taxon>Agaricomycetes</taxon>
        <taxon>Cantharellales</taxon>
        <taxon>Ceratobasidiaceae</taxon>
        <taxon>Rhizoctonia</taxon>
        <taxon>Rhizoctonia solani AG-1</taxon>
    </lineage>
</organism>
<dbReference type="OrthoDB" id="26740at2759"/>
<feature type="region of interest" description="Disordered" evidence="9">
    <location>
        <begin position="1263"/>
        <end position="1395"/>
    </location>
</feature>
<keyword evidence="3 10" id="KW-0812">Transmembrane</keyword>
<feature type="compositionally biased region" description="Low complexity" evidence="9">
    <location>
        <begin position="972"/>
        <end position="997"/>
    </location>
</feature>
<sequence>MYYFKLPRCARPYAKGRSGYFRRTGDGEHICAIAYFVHRYYVSRIRPTNRDHGLTPEVDPGWWATKRRVRHDVTLRVAATPVVTMSSLLTLVFVYLLGGLTFIPLVICAGLYVVLYITPPIGDPDPAKRIKNELQASSSDSSVEEKPPAEVSSPDLPPPRLKPLQGWIVARRTFEESPSDATYMGMMRSFLDSRSKDRRPRDTYYAVLKGTVLYLYEDEAMAECSAALDAGAYTVEIWPHDGLLDGELFAKRNCIRFSTKSSSPGNSPNYMASVSKNMKLADENEATEDEMGETRDKTDSNLVDERSKKRRAAFDLSQPWHLFIKNNSDMEDWYFALVQASSPVPVGATDPSSPLGSVFSSSDMAHLVATLDAQPDAIPTRWLNALLGRLFFSVYRTAKVEAYILGRLASKLAKVKRPGFLTALSVREVSVGSRPPTIATPMLKELTRWGDAALELKFLFDGELRLTIAATAEVSLGARFRPYVVQLVLAVVVRKIEGNVLVKVKRPPSNRIWYGFTSMPKLEIDVLPVVSDREIKWGVVLKPIETQLKEIVSLVINLSSVLKLYAPLHFYSHQLYSRTCFPQIRESIVMPNMDDIPFFESSGYHHRGGIWPDAARRQYNPEKDDPSTTPNPAVDMSTPLEASDKSSASAPPSVMGLATDASRPRSSTELPAVSESTPNLPLSPKSKPSMTVDEPNTANPEGLVPTSDSARSRSPSPVGIKVNSVEEQMPRKEMEKDKPKAVPLPAVVTSSKRSSWFSRTPVSLSSSSSPVDGPRGRTIDLQSGATSAKATTTGVREHSTPRSPVLLEVGEGSEMARASSSPPRINMSETNNSGPSPTVVSSGTSGHAEAPTQDTFPDDQTDVPNDPTPTGNNTTFRPPTPMLTINGTRRATVSHQTSKSASGNFYSGGSVSSSSLPQAESSTTAVSSDSELVKGPISGTPPDTSISSNVSSLNTPNDVPQVDSRDNHELTRTLSNSSSNSLSANTSVTSSTAPTSTDISISQDPTNSGANSFLSAWKSRTADKQAINNAAKEAMKKWTVGWNSLKRGVEEERERRRSTNNTGAANSTQGDTSGVDDEGSGSDAGMGGVGSANKAAGKKTYAELRAVMSRREGGSTSDSNSLSSSPKPRPTSLSVVPSAPRTTTEVQIHSPDLFDSSKPIIEQPKPIGTQPGRAATMTIPGIHASHQGEVMSLGSAPAPIDTSNKDKDKAQDKLMDREKSLSPTGRPSSIQNVYRLFGQRTISTNSNDAPNLTGSNEILKQPKAAASSASIDTISVTPTDDEPPAEITFSPSTPRSSTPAPLFPSRSVPNGLPTPKSPPAALPPSKDSATMSAASEALKKLAADDAARTSRPHSPHVANTASAENEDTSGASTPSDPHRATSPPPFPPRAPVTAS</sequence>
<feature type="region of interest" description="Disordered" evidence="9">
    <location>
        <begin position="1192"/>
        <end position="1231"/>
    </location>
</feature>
<comment type="subcellular location">
    <subcellularLocation>
        <location evidence="1">Endoplasmic reticulum membrane</location>
    </subcellularLocation>
</comment>
<evidence type="ECO:0000256" key="8">
    <source>
        <dbReference type="ARBA" id="ARBA00023136"/>
    </source>
</evidence>
<feature type="compositionally biased region" description="Pro residues" evidence="9">
    <location>
        <begin position="1382"/>
        <end position="1395"/>
    </location>
</feature>
<keyword evidence="4" id="KW-0256">Endoplasmic reticulum</keyword>
<feature type="compositionally biased region" description="Polar residues" evidence="9">
    <location>
        <begin position="706"/>
        <end position="715"/>
    </location>
</feature>
<keyword evidence="8 10" id="KW-0472">Membrane</keyword>
<feature type="compositionally biased region" description="Basic and acidic residues" evidence="9">
    <location>
        <begin position="616"/>
        <end position="626"/>
    </location>
</feature>
<evidence type="ECO:0000256" key="9">
    <source>
        <dbReference type="SAM" id="MobiDB-lite"/>
    </source>
</evidence>
<evidence type="ECO:0000256" key="4">
    <source>
        <dbReference type="ARBA" id="ARBA00022824"/>
    </source>
</evidence>
<dbReference type="PANTHER" id="PTHR13466:SF19">
    <property type="entry name" value="NUCLEUS-VACUOLE JUNCTION PROTEIN 2"/>
    <property type="match status" value="1"/>
</dbReference>
<dbReference type="EMBL" id="AFRT01002053">
    <property type="protein sequence ID" value="ELU38761.1"/>
    <property type="molecule type" value="Genomic_DNA"/>
</dbReference>
<feature type="compositionally biased region" description="Polar residues" evidence="9">
    <location>
        <begin position="748"/>
        <end position="762"/>
    </location>
</feature>
<feature type="compositionally biased region" description="Polar residues" evidence="9">
    <location>
        <begin position="1059"/>
        <end position="1072"/>
    </location>
</feature>
<feature type="compositionally biased region" description="Low complexity" evidence="9">
    <location>
        <begin position="902"/>
        <end position="915"/>
    </location>
</feature>
<evidence type="ECO:0000256" key="6">
    <source>
        <dbReference type="ARBA" id="ARBA00023055"/>
    </source>
</evidence>
<feature type="compositionally biased region" description="Low complexity" evidence="9">
    <location>
        <begin position="862"/>
        <end position="875"/>
    </location>
</feature>
<keyword evidence="2" id="KW-0813">Transport</keyword>
<feature type="region of interest" description="Disordered" evidence="9">
    <location>
        <begin position="616"/>
        <end position="1013"/>
    </location>
</feature>
<dbReference type="STRING" id="983506.L8WKP5"/>
<evidence type="ECO:0000256" key="3">
    <source>
        <dbReference type="ARBA" id="ARBA00022692"/>
    </source>
</evidence>
<proteinExistence type="predicted"/>
<feature type="region of interest" description="Disordered" evidence="9">
    <location>
        <begin position="133"/>
        <end position="159"/>
    </location>
</feature>
<dbReference type="PANTHER" id="PTHR13466">
    <property type="entry name" value="TEX2 PROTEIN-RELATED"/>
    <property type="match status" value="1"/>
</dbReference>
<feature type="compositionally biased region" description="Low complexity" evidence="9">
    <location>
        <begin position="1288"/>
        <end position="1300"/>
    </location>
</feature>
<feature type="compositionally biased region" description="Polar residues" evidence="9">
    <location>
        <begin position="1221"/>
        <end position="1231"/>
    </location>
</feature>
<evidence type="ECO:0000256" key="2">
    <source>
        <dbReference type="ARBA" id="ARBA00022448"/>
    </source>
</evidence>
<keyword evidence="7" id="KW-0446">Lipid-binding</keyword>
<keyword evidence="13" id="KW-1185">Reference proteome</keyword>
<feature type="compositionally biased region" description="Polar residues" evidence="9">
    <location>
        <begin position="998"/>
        <end position="1013"/>
    </location>
</feature>
<feature type="compositionally biased region" description="Polar residues" evidence="9">
    <location>
        <begin position="1131"/>
        <end position="1147"/>
    </location>
</feature>
<feature type="compositionally biased region" description="Polar residues" evidence="9">
    <location>
        <begin position="818"/>
        <end position="845"/>
    </location>
</feature>
<feature type="region of interest" description="Disordered" evidence="9">
    <location>
        <begin position="1048"/>
        <end position="1096"/>
    </location>
</feature>
<dbReference type="Proteomes" id="UP000011668">
    <property type="component" value="Unassembled WGS sequence"/>
</dbReference>
<feature type="compositionally biased region" description="Low complexity" evidence="9">
    <location>
        <begin position="1115"/>
        <end position="1125"/>
    </location>
</feature>
<dbReference type="InterPro" id="IPR031468">
    <property type="entry name" value="SMP_LBD"/>
</dbReference>
<feature type="compositionally biased region" description="Basic and acidic residues" evidence="9">
    <location>
        <begin position="1203"/>
        <end position="1220"/>
    </location>
</feature>
<feature type="compositionally biased region" description="Basic and acidic residues" evidence="9">
    <location>
        <begin position="728"/>
        <end position="740"/>
    </location>
</feature>
<dbReference type="GO" id="GO:0005789">
    <property type="term" value="C:endoplasmic reticulum membrane"/>
    <property type="evidence" value="ECO:0007669"/>
    <property type="project" value="UniProtKB-SubCell"/>
</dbReference>
<keyword evidence="6" id="KW-0445">Lipid transport</keyword>
<dbReference type="PROSITE" id="PS51847">
    <property type="entry name" value="SMP"/>
    <property type="match status" value="1"/>
</dbReference>
<feature type="transmembrane region" description="Helical" evidence="10">
    <location>
        <begin position="102"/>
        <end position="122"/>
    </location>
</feature>
<dbReference type="GO" id="GO:0015914">
    <property type="term" value="P:phospholipid transport"/>
    <property type="evidence" value="ECO:0007669"/>
    <property type="project" value="TreeGrafter"/>
</dbReference>
<evidence type="ECO:0000256" key="7">
    <source>
        <dbReference type="ARBA" id="ARBA00023121"/>
    </source>
</evidence>
<feature type="compositionally biased region" description="Polar residues" evidence="9">
    <location>
        <begin position="1357"/>
        <end position="1375"/>
    </location>
</feature>
<dbReference type="GO" id="GO:0032865">
    <property type="term" value="C:ERMES complex"/>
    <property type="evidence" value="ECO:0007669"/>
    <property type="project" value="TreeGrafter"/>
</dbReference>
<feature type="compositionally biased region" description="Low complexity" evidence="9">
    <location>
        <begin position="783"/>
        <end position="794"/>
    </location>
</feature>
<accession>L8WKP5</accession>
<feature type="domain" description="SMP-LTD" evidence="11">
    <location>
        <begin position="376"/>
        <end position="575"/>
    </location>
</feature>
<feature type="compositionally biased region" description="Polar residues" evidence="9">
    <location>
        <begin position="664"/>
        <end position="679"/>
    </location>
</feature>
<feature type="compositionally biased region" description="Basic and acidic residues" evidence="9">
    <location>
        <begin position="1337"/>
        <end position="1348"/>
    </location>
</feature>
<evidence type="ECO:0000313" key="13">
    <source>
        <dbReference type="Proteomes" id="UP000011668"/>
    </source>
</evidence>
<feature type="region of interest" description="Disordered" evidence="9">
    <location>
        <begin position="1110"/>
        <end position="1174"/>
    </location>
</feature>
<feature type="compositionally biased region" description="Low complexity" evidence="9">
    <location>
        <begin position="680"/>
        <end position="689"/>
    </location>
</feature>
<evidence type="ECO:0000256" key="10">
    <source>
        <dbReference type="SAM" id="Phobius"/>
    </source>
</evidence>
<feature type="compositionally biased region" description="Polar residues" evidence="9">
    <location>
        <begin position="916"/>
        <end position="930"/>
    </location>
</feature>
<dbReference type="HOGENOM" id="CLU_005129_1_0_1"/>
<comment type="caution">
    <text evidence="12">The sequence shown here is derived from an EMBL/GenBank/DDBJ whole genome shotgun (WGS) entry which is preliminary data.</text>
</comment>
<feature type="compositionally biased region" description="Polar residues" evidence="9">
    <location>
        <begin position="941"/>
        <end position="958"/>
    </location>
</feature>
<evidence type="ECO:0000256" key="5">
    <source>
        <dbReference type="ARBA" id="ARBA00022989"/>
    </source>
</evidence>
<name>L8WKP5_THACA</name>
<feature type="compositionally biased region" description="Basic and acidic residues" evidence="9">
    <location>
        <begin position="1048"/>
        <end position="1057"/>
    </location>
</feature>
<gene>
    <name evidence="12" type="ORF">AG1IA_07197</name>
</gene>
<evidence type="ECO:0000256" key="1">
    <source>
        <dbReference type="ARBA" id="ARBA00004586"/>
    </source>
</evidence>
<reference evidence="12 13" key="1">
    <citation type="journal article" date="2013" name="Nat. Commun.">
        <title>The evolution and pathogenic mechanisms of the rice sheath blight pathogen.</title>
        <authorList>
            <person name="Zheng A."/>
            <person name="Lin R."/>
            <person name="Xu L."/>
            <person name="Qin P."/>
            <person name="Tang C."/>
            <person name="Ai P."/>
            <person name="Zhang D."/>
            <person name="Liu Y."/>
            <person name="Sun Z."/>
            <person name="Feng H."/>
            <person name="Wang Y."/>
            <person name="Chen Y."/>
            <person name="Liang X."/>
            <person name="Fu R."/>
            <person name="Li Q."/>
            <person name="Zhang J."/>
            <person name="Yu X."/>
            <person name="Xie Z."/>
            <person name="Ding L."/>
            <person name="Guan P."/>
            <person name="Tang J."/>
            <person name="Liang Y."/>
            <person name="Wang S."/>
            <person name="Deng Q."/>
            <person name="Li S."/>
            <person name="Zhu J."/>
            <person name="Wang L."/>
            <person name="Liu H."/>
            <person name="Li P."/>
        </authorList>
    </citation>
    <scope>NUCLEOTIDE SEQUENCE [LARGE SCALE GENOMIC DNA]</scope>
    <source>
        <strain evidence="13">AG-1 IA</strain>
    </source>
</reference>
<protein>
    <submittedName>
        <fullName evidence="12">Endoplasmic reticulum protein</fullName>
    </submittedName>
</protein>
<keyword evidence="5 10" id="KW-1133">Transmembrane helix</keyword>
<dbReference type="CDD" id="cd21675">
    <property type="entry name" value="SMP_TEX2"/>
    <property type="match status" value="1"/>
</dbReference>
<evidence type="ECO:0000259" key="11">
    <source>
        <dbReference type="PROSITE" id="PS51847"/>
    </source>
</evidence>